<dbReference type="GO" id="GO:0005634">
    <property type="term" value="C:nucleus"/>
    <property type="evidence" value="ECO:0007669"/>
    <property type="project" value="UniProtKB-SubCell"/>
</dbReference>
<keyword evidence="4 10" id="KW-0863">Zinc-finger</keyword>
<feature type="compositionally biased region" description="Acidic residues" evidence="11">
    <location>
        <begin position="195"/>
        <end position="215"/>
    </location>
</feature>
<dbReference type="EMBL" id="JAABOA010002717">
    <property type="protein sequence ID" value="KAF9579495.1"/>
    <property type="molecule type" value="Genomic_DNA"/>
</dbReference>
<feature type="compositionally biased region" description="Polar residues" evidence="11">
    <location>
        <begin position="1"/>
        <end position="26"/>
    </location>
</feature>
<feature type="region of interest" description="Disordered" evidence="11">
    <location>
        <begin position="1"/>
        <end position="396"/>
    </location>
</feature>
<dbReference type="InterPro" id="IPR036236">
    <property type="entry name" value="Znf_C2H2_sf"/>
</dbReference>
<feature type="compositionally biased region" description="Polar residues" evidence="11">
    <location>
        <begin position="78"/>
        <end position="88"/>
    </location>
</feature>
<dbReference type="PROSITE" id="PS50157">
    <property type="entry name" value="ZINC_FINGER_C2H2_2"/>
    <property type="match status" value="2"/>
</dbReference>
<dbReference type="Gene3D" id="3.30.160.60">
    <property type="entry name" value="Classic Zinc Finger"/>
    <property type="match status" value="2"/>
</dbReference>
<evidence type="ECO:0000256" key="4">
    <source>
        <dbReference type="ARBA" id="ARBA00022771"/>
    </source>
</evidence>
<evidence type="ECO:0000256" key="7">
    <source>
        <dbReference type="ARBA" id="ARBA00023163"/>
    </source>
</evidence>
<dbReference type="SMART" id="SM00355">
    <property type="entry name" value="ZnF_C2H2"/>
    <property type="match status" value="2"/>
</dbReference>
<dbReference type="OrthoDB" id="6077919at2759"/>
<feature type="region of interest" description="Disordered" evidence="11">
    <location>
        <begin position="478"/>
        <end position="510"/>
    </location>
</feature>
<feature type="domain" description="C2H2-type" evidence="12">
    <location>
        <begin position="446"/>
        <end position="475"/>
    </location>
</feature>
<evidence type="ECO:0000256" key="2">
    <source>
        <dbReference type="ARBA" id="ARBA00022723"/>
    </source>
</evidence>
<dbReference type="PROSITE" id="PS00028">
    <property type="entry name" value="ZINC_FINGER_C2H2_1"/>
    <property type="match status" value="2"/>
</dbReference>
<evidence type="ECO:0000259" key="12">
    <source>
        <dbReference type="PROSITE" id="PS50157"/>
    </source>
</evidence>
<dbReference type="PANTHER" id="PTHR23233:SF84">
    <property type="entry name" value="FI23031P1"/>
    <property type="match status" value="1"/>
</dbReference>
<dbReference type="GO" id="GO:0008270">
    <property type="term" value="F:zinc ion binding"/>
    <property type="evidence" value="ECO:0007669"/>
    <property type="project" value="UniProtKB-KW"/>
</dbReference>
<evidence type="ECO:0000256" key="11">
    <source>
        <dbReference type="SAM" id="MobiDB-lite"/>
    </source>
</evidence>
<reference evidence="13" key="1">
    <citation type="journal article" date="2020" name="Fungal Divers.">
        <title>Resolving the Mortierellaceae phylogeny through synthesis of multi-gene phylogenetics and phylogenomics.</title>
        <authorList>
            <person name="Vandepol N."/>
            <person name="Liber J."/>
            <person name="Desiro A."/>
            <person name="Na H."/>
            <person name="Kennedy M."/>
            <person name="Barry K."/>
            <person name="Grigoriev I.V."/>
            <person name="Miller A.N."/>
            <person name="O'Donnell K."/>
            <person name="Stajich J.E."/>
            <person name="Bonito G."/>
        </authorList>
    </citation>
    <scope>NUCLEOTIDE SEQUENCE</scope>
    <source>
        <strain evidence="13">KOD1015</strain>
    </source>
</reference>
<evidence type="ECO:0000256" key="9">
    <source>
        <dbReference type="ARBA" id="ARBA00038474"/>
    </source>
</evidence>
<protein>
    <recommendedName>
        <fullName evidence="12">C2H2-type domain-containing protein</fullName>
    </recommendedName>
</protein>
<accession>A0A9P6FPL0</accession>
<gene>
    <name evidence="13" type="ORF">BGW38_004224</name>
</gene>
<dbReference type="Pfam" id="PF00096">
    <property type="entry name" value="zf-C2H2"/>
    <property type="match status" value="2"/>
</dbReference>
<evidence type="ECO:0000313" key="14">
    <source>
        <dbReference type="Proteomes" id="UP000780801"/>
    </source>
</evidence>
<feature type="compositionally biased region" description="Polar residues" evidence="11">
    <location>
        <begin position="239"/>
        <end position="265"/>
    </location>
</feature>
<comment type="similarity">
    <text evidence="9">Belongs to the sal C2H2-type zinc-finger protein family.</text>
</comment>
<evidence type="ECO:0000256" key="6">
    <source>
        <dbReference type="ARBA" id="ARBA00023015"/>
    </source>
</evidence>
<keyword evidence="8" id="KW-0539">Nucleus</keyword>
<feature type="compositionally biased region" description="Low complexity" evidence="11">
    <location>
        <begin position="480"/>
        <end position="510"/>
    </location>
</feature>
<evidence type="ECO:0000256" key="8">
    <source>
        <dbReference type="ARBA" id="ARBA00023242"/>
    </source>
</evidence>
<keyword evidence="2" id="KW-0479">Metal-binding</keyword>
<dbReference type="InterPro" id="IPR051565">
    <property type="entry name" value="Sal_C2H2-zinc-finger"/>
</dbReference>
<sequence length="510" mass="54660">MPMRVSSSSTSGRHPQSISYPSSPQASHHEPSSSGVAHGHGHGPSNYAEHPDRSAAAYAPGSGSDVLPERRHGGMHYQSASEPYQSGHWSDGSGVGGYESGAREVGHHGRYASAQGSGGSTGAFDSGARPLSPLSVAPASTASGPSGPSAPSAAAHWRDSHQRTIRQSVSEPDLASLESNRRQHYRRATEHQDEGPEDREDDLEEDELEEDELEEDERRMLAEMDDQEQEDERGRRPSKNASRPRNATSSSNVASRMYNQSQADPSTRLRYHAEHDQGAMFDGRGPPPSTQSYPHGSGSRDATYASGHGGHPYQYGGPHSRPNAFFQHSPYPPHHGQPQQPTIPHYHRSQQGPLPGVNPGHDQAPNGVDKNGSAASSSTSATTTAGTAAGTTARRGPYLSRQRALLVGLENTSPSSRYQCSYCLKRFSRPSSLRIHTYSHTGERPFRCSEEGCGRQFSVQSNMRRHLRVHRLGRLRSEFSGSSSTSTGPVTTTSASAATLAPAPATAGAV</sequence>
<keyword evidence="6" id="KW-0805">Transcription regulation</keyword>
<keyword evidence="5" id="KW-0862">Zinc</keyword>
<dbReference type="FunFam" id="3.30.160.60:FF:002343">
    <property type="entry name" value="Zinc finger protein 33A"/>
    <property type="match status" value="1"/>
</dbReference>
<comment type="caution">
    <text evidence="13">The sequence shown here is derived from an EMBL/GenBank/DDBJ whole genome shotgun (WGS) entry which is preliminary data.</text>
</comment>
<dbReference type="GO" id="GO:0000981">
    <property type="term" value="F:DNA-binding transcription factor activity, RNA polymerase II-specific"/>
    <property type="evidence" value="ECO:0007669"/>
    <property type="project" value="TreeGrafter"/>
</dbReference>
<dbReference type="SUPFAM" id="SSF57667">
    <property type="entry name" value="beta-beta-alpha zinc fingers"/>
    <property type="match status" value="1"/>
</dbReference>
<feature type="compositionally biased region" description="Low complexity" evidence="11">
    <location>
        <begin position="137"/>
        <end position="155"/>
    </location>
</feature>
<evidence type="ECO:0000313" key="13">
    <source>
        <dbReference type="EMBL" id="KAF9579495.1"/>
    </source>
</evidence>
<comment type="subcellular location">
    <subcellularLocation>
        <location evidence="1">Nucleus</location>
    </subcellularLocation>
</comment>
<feature type="domain" description="C2H2-type" evidence="12">
    <location>
        <begin position="418"/>
        <end position="445"/>
    </location>
</feature>
<evidence type="ECO:0000256" key="5">
    <source>
        <dbReference type="ARBA" id="ARBA00022833"/>
    </source>
</evidence>
<keyword evidence="14" id="KW-1185">Reference proteome</keyword>
<dbReference type="GO" id="GO:0000978">
    <property type="term" value="F:RNA polymerase II cis-regulatory region sequence-specific DNA binding"/>
    <property type="evidence" value="ECO:0007669"/>
    <property type="project" value="TreeGrafter"/>
</dbReference>
<keyword evidence="3" id="KW-0677">Repeat</keyword>
<dbReference type="InterPro" id="IPR013087">
    <property type="entry name" value="Znf_C2H2_type"/>
</dbReference>
<name>A0A9P6FPL0_9FUNG</name>
<feature type="compositionally biased region" description="Low complexity" evidence="11">
    <location>
        <begin position="372"/>
        <end position="393"/>
    </location>
</feature>
<evidence type="ECO:0000256" key="3">
    <source>
        <dbReference type="ARBA" id="ARBA00022737"/>
    </source>
</evidence>
<proteinExistence type="inferred from homology"/>
<dbReference type="PANTHER" id="PTHR23233">
    <property type="entry name" value="SAL-LIKE PROTEIN"/>
    <property type="match status" value="1"/>
</dbReference>
<organism evidence="13 14">
    <name type="scientific">Lunasporangiospora selenospora</name>
    <dbReference type="NCBI Taxonomy" id="979761"/>
    <lineage>
        <taxon>Eukaryota</taxon>
        <taxon>Fungi</taxon>
        <taxon>Fungi incertae sedis</taxon>
        <taxon>Mucoromycota</taxon>
        <taxon>Mortierellomycotina</taxon>
        <taxon>Mortierellomycetes</taxon>
        <taxon>Mortierellales</taxon>
        <taxon>Mortierellaceae</taxon>
        <taxon>Lunasporangiospora</taxon>
    </lineage>
</organism>
<evidence type="ECO:0000256" key="10">
    <source>
        <dbReference type="PROSITE-ProRule" id="PRU00042"/>
    </source>
</evidence>
<dbReference type="Proteomes" id="UP000780801">
    <property type="component" value="Unassembled WGS sequence"/>
</dbReference>
<dbReference type="AlphaFoldDB" id="A0A9P6FPL0"/>
<evidence type="ECO:0000256" key="1">
    <source>
        <dbReference type="ARBA" id="ARBA00004123"/>
    </source>
</evidence>
<keyword evidence="7" id="KW-0804">Transcription</keyword>